<evidence type="ECO:0000256" key="2">
    <source>
        <dbReference type="ARBA" id="ARBA00022833"/>
    </source>
</evidence>
<evidence type="ECO:0000259" key="5">
    <source>
        <dbReference type="Pfam" id="PF08240"/>
    </source>
</evidence>
<evidence type="ECO:0000256" key="4">
    <source>
        <dbReference type="SAM" id="MobiDB-lite"/>
    </source>
</evidence>
<protein>
    <submittedName>
        <fullName evidence="6">NADP-dependent alcohol dehydrogenase</fullName>
    </submittedName>
</protein>
<feature type="compositionally biased region" description="Basic and acidic residues" evidence="4">
    <location>
        <begin position="251"/>
        <end position="265"/>
    </location>
</feature>
<name>A0A9P4YJ77_9EURO</name>
<dbReference type="GO" id="GO:0008270">
    <property type="term" value="F:zinc ion binding"/>
    <property type="evidence" value="ECO:0007669"/>
    <property type="project" value="InterPro"/>
</dbReference>
<comment type="caution">
    <text evidence="6">The sequence shown here is derived from an EMBL/GenBank/DDBJ whole genome shotgun (WGS) entry which is preliminary data.</text>
</comment>
<evidence type="ECO:0000313" key="6">
    <source>
        <dbReference type="EMBL" id="KAF3896735.1"/>
    </source>
</evidence>
<dbReference type="InterPro" id="IPR036291">
    <property type="entry name" value="NAD(P)-bd_dom_sf"/>
</dbReference>
<dbReference type="InterPro" id="IPR011032">
    <property type="entry name" value="GroES-like_sf"/>
</dbReference>
<keyword evidence="1" id="KW-0479">Metal-binding</keyword>
<gene>
    <name evidence="6" type="ORF">GY632_2645</name>
</gene>
<organism evidence="6 7">
    <name type="scientific">Trichophyton interdigitale</name>
    <dbReference type="NCBI Taxonomy" id="101480"/>
    <lineage>
        <taxon>Eukaryota</taxon>
        <taxon>Fungi</taxon>
        <taxon>Dikarya</taxon>
        <taxon>Ascomycota</taxon>
        <taxon>Pezizomycotina</taxon>
        <taxon>Eurotiomycetes</taxon>
        <taxon>Eurotiomycetidae</taxon>
        <taxon>Onygenales</taxon>
        <taxon>Arthrodermataceae</taxon>
        <taxon>Trichophyton</taxon>
    </lineage>
</organism>
<dbReference type="Proteomes" id="UP000749309">
    <property type="component" value="Unassembled WGS sequence"/>
</dbReference>
<dbReference type="EMBL" id="JAAQVJ010000065">
    <property type="protein sequence ID" value="KAF3896735.1"/>
    <property type="molecule type" value="Genomic_DNA"/>
</dbReference>
<dbReference type="GO" id="GO:0016616">
    <property type="term" value="F:oxidoreductase activity, acting on the CH-OH group of donors, NAD or NADP as acceptor"/>
    <property type="evidence" value="ECO:0007669"/>
    <property type="project" value="InterPro"/>
</dbReference>
<sequence>MTVWSCNPSRTQFNLPVRPRAAMAQEEGYEFTTFRGSDAGAVASQTRRAPLTSNQVLISITHSGLCGTDQHYRKAGCVLGHEGIGVVQSLGPDVRTLRIGQRVGWGYVHGTCYKCRQCLEGYDQFCSARQVYGVTNLDQGSMGYAAIWPESSLYAIPDKLSSLDAAPMMCAGASIFGIYEQCGIKPNDRVGIIGLGGLGHMALIFGAKLGLETVVFTHSVAKQVDAIVMGATEFIPLEDLPRIISARRKRRDSDSGIDDHERNSMDDGSEGDAGNICPLDHLIVTTTEDVDWSTFFELMAPRGTVHLLVGNIKDNLVVPSAALIDSGLRVFGSLVAPRSVMIRMLDFAARNRVRPIVQKFPLTAEGVNTAFQKLDEGTIRYRGVLETPMDCLYKASQ</sequence>
<dbReference type="Gene3D" id="3.40.50.720">
    <property type="entry name" value="NAD(P)-binding Rossmann-like Domain"/>
    <property type="match status" value="1"/>
</dbReference>
<dbReference type="SUPFAM" id="SSF51735">
    <property type="entry name" value="NAD(P)-binding Rossmann-fold domains"/>
    <property type="match status" value="1"/>
</dbReference>
<evidence type="ECO:0000256" key="3">
    <source>
        <dbReference type="ARBA" id="ARBA00023002"/>
    </source>
</evidence>
<dbReference type="AlphaFoldDB" id="A0A9P4YJ77"/>
<evidence type="ECO:0000256" key="1">
    <source>
        <dbReference type="ARBA" id="ARBA00022723"/>
    </source>
</evidence>
<reference evidence="6" key="1">
    <citation type="submission" date="2020-03" db="EMBL/GenBank/DDBJ databases">
        <title>Whole Genome Sequence of Trichophyton interdigitale from India.</title>
        <authorList>
            <person name="Kumar P."/>
        </authorList>
    </citation>
    <scope>NUCLEOTIDE SEQUENCE</scope>
    <source>
        <strain evidence="6">UCMS-IGIB-CI14</strain>
    </source>
</reference>
<accession>A0A9P4YJ77</accession>
<dbReference type="InterPro" id="IPR013154">
    <property type="entry name" value="ADH-like_N"/>
</dbReference>
<feature type="domain" description="Alcohol dehydrogenase-like N-terminal" evidence="5">
    <location>
        <begin position="53"/>
        <end position="158"/>
    </location>
</feature>
<dbReference type="SUPFAM" id="SSF50129">
    <property type="entry name" value="GroES-like"/>
    <property type="match status" value="1"/>
</dbReference>
<evidence type="ECO:0000313" key="7">
    <source>
        <dbReference type="Proteomes" id="UP000749309"/>
    </source>
</evidence>
<dbReference type="InterPro" id="IPR047109">
    <property type="entry name" value="CAD-like"/>
</dbReference>
<feature type="region of interest" description="Disordered" evidence="4">
    <location>
        <begin position="251"/>
        <end position="272"/>
    </location>
</feature>
<keyword evidence="2" id="KW-0862">Zinc</keyword>
<dbReference type="CDD" id="cd05283">
    <property type="entry name" value="CAD1"/>
    <property type="match status" value="1"/>
</dbReference>
<dbReference type="PANTHER" id="PTHR42683">
    <property type="entry name" value="ALDEHYDE REDUCTASE"/>
    <property type="match status" value="1"/>
</dbReference>
<dbReference type="InterPro" id="IPR002328">
    <property type="entry name" value="ADH_Zn_CS"/>
</dbReference>
<dbReference type="Pfam" id="PF08240">
    <property type="entry name" value="ADH_N"/>
    <property type="match status" value="1"/>
</dbReference>
<keyword evidence="3" id="KW-0560">Oxidoreductase</keyword>
<dbReference type="Gene3D" id="3.90.180.10">
    <property type="entry name" value="Medium-chain alcohol dehydrogenases, catalytic domain"/>
    <property type="match status" value="1"/>
</dbReference>
<proteinExistence type="predicted"/>
<dbReference type="PROSITE" id="PS00059">
    <property type="entry name" value="ADH_ZINC"/>
    <property type="match status" value="1"/>
</dbReference>